<reference evidence="1 2" key="1">
    <citation type="submission" date="2019-03" db="EMBL/GenBank/DDBJ databases">
        <title>Genomic Encyclopedia of Type Strains, Phase IV (KMG-IV): sequencing the most valuable type-strain genomes for metagenomic binning, comparative biology and taxonomic classification.</title>
        <authorList>
            <person name="Goeker M."/>
        </authorList>
    </citation>
    <scope>NUCLEOTIDE SEQUENCE [LARGE SCALE GENOMIC DNA]</scope>
    <source>
        <strain evidence="1 2">DSM 100556</strain>
    </source>
</reference>
<dbReference type="OrthoDB" id="1655367at2"/>
<keyword evidence="2" id="KW-1185">Reference proteome</keyword>
<accession>A0A4R1QVQ8</accession>
<evidence type="ECO:0000313" key="2">
    <source>
        <dbReference type="Proteomes" id="UP000295718"/>
    </source>
</evidence>
<dbReference type="AlphaFoldDB" id="A0A4R1QVQ8"/>
<organism evidence="1 2">
    <name type="scientific">Kineothrix alysoides</name>
    <dbReference type="NCBI Taxonomy" id="1469948"/>
    <lineage>
        <taxon>Bacteria</taxon>
        <taxon>Bacillati</taxon>
        <taxon>Bacillota</taxon>
        <taxon>Clostridia</taxon>
        <taxon>Lachnospirales</taxon>
        <taxon>Lachnospiraceae</taxon>
        <taxon>Kineothrix</taxon>
    </lineage>
</organism>
<name>A0A4R1QVQ8_9FIRM</name>
<gene>
    <name evidence="1" type="ORF">EDD76_108212</name>
</gene>
<dbReference type="EMBL" id="SLUO01000008">
    <property type="protein sequence ID" value="TCL57677.1"/>
    <property type="molecule type" value="Genomic_DNA"/>
</dbReference>
<protein>
    <submittedName>
        <fullName evidence="1">Uncharacterized protein</fullName>
    </submittedName>
</protein>
<comment type="caution">
    <text evidence="1">The sequence shown here is derived from an EMBL/GenBank/DDBJ whole genome shotgun (WGS) entry which is preliminary data.</text>
</comment>
<dbReference type="RefSeq" id="WP_051869887.1">
    <property type="nucleotide sequence ID" value="NZ_JPNB01000003.1"/>
</dbReference>
<dbReference type="Proteomes" id="UP000295718">
    <property type="component" value="Unassembled WGS sequence"/>
</dbReference>
<sequence length="155" mass="17726">MNQKCLIGNVCGEEFCIQADAENISSFITGYGYEKNIILYTLHGYPLLTTYGGFLDRCYDQDFLRNELMPVFLPMQMGETAPRETVFFNNIQELPEHPAPVPDWDCCSGHGIYNRDDVWTPSREWRPEDGGSFVASGKELIEEVTLENEEEGIER</sequence>
<dbReference type="STRING" id="1469948.GCA_000732725_03898"/>
<proteinExistence type="predicted"/>
<evidence type="ECO:0000313" key="1">
    <source>
        <dbReference type="EMBL" id="TCL57677.1"/>
    </source>
</evidence>